<dbReference type="PANTHER" id="PTHR11481:SF103">
    <property type="entry name" value="LOW AFFINITY IMMUNOGLOBULIN GAMMA FC REGION RECEPTOR III-A-RELATED"/>
    <property type="match status" value="1"/>
</dbReference>
<dbReference type="GeneTree" id="ENSGT01050000244808"/>
<gene>
    <name evidence="13" type="primary">FCGR3A</name>
</gene>
<dbReference type="GO" id="GO:0019864">
    <property type="term" value="F:IgG binding"/>
    <property type="evidence" value="ECO:0007669"/>
    <property type="project" value="UniProtKB-KW"/>
</dbReference>
<reference evidence="13 14" key="1">
    <citation type="journal article" date="2015" name="Annu Rev Anim Biosci">
        <title>The Genome 10K Project: a way forward.</title>
        <authorList>
            <person name="Koepfli K.P."/>
            <person name="Paten B."/>
            <person name="O'Brien S.J."/>
            <person name="Koepfli K.P."/>
            <person name="Paten B."/>
            <person name="Antunes A."/>
            <person name="Belov K."/>
            <person name="Bustamante C."/>
            <person name="Castoe T.A."/>
            <person name="Clawson H."/>
            <person name="Crawford A.J."/>
            <person name="Diekhans M."/>
            <person name="Distel D."/>
            <person name="Durbin R."/>
            <person name="Earl D."/>
            <person name="Fujita M.K."/>
            <person name="Gamble T."/>
            <person name="Georges A."/>
            <person name="Gemmell N."/>
            <person name="Gilbert M.T."/>
            <person name="Graves J.M."/>
            <person name="Green R.E."/>
            <person name="Hickey G."/>
            <person name="Jarvis E.D."/>
            <person name="Johnson W."/>
            <person name="Komissarov A."/>
            <person name="Korf I."/>
            <person name="Kuhn R."/>
            <person name="Larkin D.M."/>
            <person name="Lewin H."/>
            <person name="Lopez J.V."/>
            <person name="Ma J."/>
            <person name="Marques-Bonet T."/>
            <person name="Miller W."/>
            <person name="Murphy R."/>
            <person name="Pevzner P."/>
            <person name="Shapiro B."/>
            <person name="Steiner C."/>
            <person name="Tamazian G."/>
            <person name="Venkatesh B."/>
            <person name="Wang J."/>
            <person name="Wayne R."/>
            <person name="Wiley E."/>
            <person name="Yang H."/>
            <person name="Zhang G."/>
            <person name="Haussler D."/>
            <person name="Ryder O."/>
            <person name="O'Brien S.J."/>
        </authorList>
    </citation>
    <scope>NUCLEOTIDE SEQUENCE</scope>
</reference>
<comment type="subunit">
    <text evidence="8">Forms a heterooligomeric complex with ITAM-containing signaling subunits FCER1G. Interacts (via transmembrane domain) with signaling subunits; this interaction is a prerequisite for receptor complex expression on the cell surface and intracellular signal transduction. Binds the Fc region of antigen-complexed IgG.</text>
</comment>
<dbReference type="InterPro" id="IPR007110">
    <property type="entry name" value="Ig-like_dom"/>
</dbReference>
<dbReference type="InParanoid" id="A0A671FAY5"/>
<dbReference type="SMART" id="SM00408">
    <property type="entry name" value="IGc2"/>
    <property type="match status" value="2"/>
</dbReference>
<dbReference type="Ensembl" id="ENSRFET00010022817.1">
    <property type="protein sequence ID" value="ENSRFEP00010020948.1"/>
    <property type="gene ID" value="ENSRFEG00010014037.1"/>
</dbReference>
<dbReference type="GO" id="GO:0009897">
    <property type="term" value="C:external side of plasma membrane"/>
    <property type="evidence" value="ECO:0007669"/>
    <property type="project" value="TreeGrafter"/>
</dbReference>
<dbReference type="CTD" id="2214"/>
<dbReference type="Pfam" id="PF13927">
    <property type="entry name" value="Ig_3"/>
    <property type="match status" value="1"/>
</dbReference>
<sequence>MPSMCRLLPPVALLLLTSAGTRAADLPKAVVSLDPEWDRLLEKDNVTLQCQGAYPKEDNSTRWFHNGKPLSDQSSTYVIKDARVKDSGNYSCHTASFALSDPVQLKVHAGWLLLQAARWVLQEGEPLQLRCHSWKNTRVQKVQYFRNGRGQQFSHKNSEFHIRHAKRAHSGSYFCRAIIGKQNVSSEAVNVTVQGSAVPAISPFFLLWQIAFCLVMGFLFAVDTGLYFSAQRQLRSSLRKNINNKVTWSKSP</sequence>
<dbReference type="GO" id="GO:0071806">
    <property type="term" value="P:protein transmembrane transport"/>
    <property type="evidence" value="ECO:0007669"/>
    <property type="project" value="Ensembl"/>
</dbReference>
<feature type="domain" description="Ig-like" evidence="12">
    <location>
        <begin position="102"/>
        <end position="192"/>
    </location>
</feature>
<evidence type="ECO:0000256" key="4">
    <source>
        <dbReference type="ARBA" id="ARBA00022729"/>
    </source>
</evidence>
<dbReference type="Pfam" id="PF13895">
    <property type="entry name" value="Ig_2"/>
    <property type="match status" value="1"/>
</dbReference>
<dbReference type="AlphaFoldDB" id="A0A671FAY5"/>
<dbReference type="PROSITE" id="PS50835">
    <property type="entry name" value="IG_LIKE"/>
    <property type="match status" value="2"/>
</dbReference>
<keyword evidence="14" id="KW-1185">Reference proteome</keyword>
<feature type="transmembrane region" description="Helical" evidence="10">
    <location>
        <begin position="206"/>
        <end position="230"/>
    </location>
</feature>
<dbReference type="InterPro" id="IPR003599">
    <property type="entry name" value="Ig_sub"/>
</dbReference>
<dbReference type="GeneID" id="117014648"/>
<dbReference type="InterPro" id="IPR050488">
    <property type="entry name" value="Ig_Fc_receptor"/>
</dbReference>
<reference evidence="13" key="5">
    <citation type="submission" date="2025-09" db="UniProtKB">
        <authorList>
            <consortium name="Ensembl"/>
        </authorList>
    </citation>
    <scope>IDENTIFICATION</scope>
</reference>
<evidence type="ECO:0000256" key="7">
    <source>
        <dbReference type="ARBA" id="ARBA00023180"/>
    </source>
</evidence>
<dbReference type="InterPro" id="IPR013783">
    <property type="entry name" value="Ig-like_fold"/>
</dbReference>
<feature type="signal peptide" evidence="11">
    <location>
        <begin position="1"/>
        <end position="23"/>
    </location>
</feature>
<dbReference type="GO" id="GO:0140507">
    <property type="term" value="P:granzyme-mediated programmed cell death signaling pathway"/>
    <property type="evidence" value="ECO:0007669"/>
    <property type="project" value="Ensembl"/>
</dbReference>
<dbReference type="OrthoDB" id="8917564at2759"/>
<dbReference type="GO" id="GO:0160006">
    <property type="term" value="P:Fc receptor-mediated immune complex endocytosis"/>
    <property type="evidence" value="ECO:0007669"/>
    <property type="project" value="Ensembl"/>
</dbReference>
<dbReference type="CDD" id="cd05752">
    <property type="entry name" value="Ig1_FcgammaR_like"/>
    <property type="match status" value="1"/>
</dbReference>
<dbReference type="InterPro" id="IPR003598">
    <property type="entry name" value="Ig_sub2"/>
</dbReference>
<organism evidence="13 14">
    <name type="scientific">Rhinolophus ferrumequinum</name>
    <name type="common">Greater horseshoe bat</name>
    <dbReference type="NCBI Taxonomy" id="59479"/>
    <lineage>
        <taxon>Eukaryota</taxon>
        <taxon>Metazoa</taxon>
        <taxon>Chordata</taxon>
        <taxon>Craniata</taxon>
        <taxon>Vertebrata</taxon>
        <taxon>Euteleostomi</taxon>
        <taxon>Mammalia</taxon>
        <taxon>Eutheria</taxon>
        <taxon>Laurasiatheria</taxon>
        <taxon>Chiroptera</taxon>
        <taxon>Yinpterochiroptera</taxon>
        <taxon>Rhinolophoidea</taxon>
        <taxon>Rhinolophidae</taxon>
        <taxon>Rhinolophinae</taxon>
        <taxon>Rhinolophus</taxon>
    </lineage>
</organism>
<evidence type="ECO:0000313" key="14">
    <source>
        <dbReference type="Proteomes" id="UP000472240"/>
    </source>
</evidence>
<name>A0A671FAY5_RHIFE</name>
<dbReference type="KEGG" id="rfq:117014648"/>
<dbReference type="Gene3D" id="2.60.40.10">
    <property type="entry name" value="Immunoglobulins"/>
    <property type="match status" value="2"/>
</dbReference>
<dbReference type="PANTHER" id="PTHR11481">
    <property type="entry name" value="IMMUNOGLOBULIN FC RECEPTOR"/>
    <property type="match status" value="1"/>
</dbReference>
<evidence type="ECO:0000256" key="1">
    <source>
        <dbReference type="ARBA" id="ARBA00004236"/>
    </source>
</evidence>
<feature type="domain" description="Ig-like" evidence="12">
    <location>
        <begin position="27"/>
        <end position="92"/>
    </location>
</feature>
<dbReference type="FunCoup" id="A0A671FAY5">
    <property type="interactions" value="360"/>
</dbReference>
<keyword evidence="10" id="KW-1133">Transmembrane helix</keyword>
<keyword evidence="2" id="KW-1003">Cell membrane</keyword>
<dbReference type="GO" id="GO:0045780">
    <property type="term" value="P:positive regulation of bone resorption"/>
    <property type="evidence" value="ECO:0007669"/>
    <property type="project" value="Ensembl"/>
</dbReference>
<evidence type="ECO:0000256" key="8">
    <source>
        <dbReference type="ARBA" id="ARBA00038604"/>
    </source>
</evidence>
<dbReference type="GO" id="GO:0001913">
    <property type="term" value="P:T cell mediated cytotoxicity"/>
    <property type="evidence" value="ECO:0007669"/>
    <property type="project" value="Ensembl"/>
</dbReference>
<dbReference type="GO" id="GO:0019767">
    <property type="term" value="F:IgE receptor activity"/>
    <property type="evidence" value="ECO:0007669"/>
    <property type="project" value="Ensembl"/>
</dbReference>
<evidence type="ECO:0000259" key="12">
    <source>
        <dbReference type="PROSITE" id="PS50835"/>
    </source>
</evidence>
<dbReference type="FunFam" id="2.60.40.10:FF:000356">
    <property type="entry name" value="Low affinity immunoglobulin gamma Fc region receptor III-A"/>
    <property type="match status" value="1"/>
</dbReference>
<evidence type="ECO:0000256" key="5">
    <source>
        <dbReference type="ARBA" id="ARBA00023136"/>
    </source>
</evidence>
<evidence type="ECO:0000256" key="6">
    <source>
        <dbReference type="ARBA" id="ARBA00023157"/>
    </source>
</evidence>
<reference evidence="13 14" key="2">
    <citation type="journal article" date="2018" name="Annu Rev Anim Biosci">
        <title>Bat Biology, Genomes, and the Bat1K Project: To Generate Chromosome-Level Genomes for All Living Bat Species.</title>
        <authorList>
            <person name="Teeling E.C."/>
            <person name="Vernes S.C."/>
            <person name="Davalos L.M."/>
            <person name="Ray D.A."/>
            <person name="Gilbert M.T.P."/>
            <person name="Myers E."/>
        </authorList>
    </citation>
    <scope>NUCLEOTIDE SEQUENCE</scope>
</reference>
<dbReference type="GO" id="GO:0019770">
    <property type="term" value="F:IgG receptor activity"/>
    <property type="evidence" value="ECO:0007669"/>
    <property type="project" value="Ensembl"/>
</dbReference>
<evidence type="ECO:0000313" key="13">
    <source>
        <dbReference type="Ensembl" id="ENSRFEP00010020948.1"/>
    </source>
</evidence>
<dbReference type="FunFam" id="2.60.40.10:FF:000217">
    <property type="entry name" value="High affinity immunoglobulin gamma Fc receptor I"/>
    <property type="match status" value="1"/>
</dbReference>
<protein>
    <recommendedName>
        <fullName evidence="9">Low affinity immunoglobulin gamma Fc region receptor III-A</fullName>
    </recommendedName>
</protein>
<feature type="chain" id="PRO_5025429904" description="Low affinity immunoglobulin gamma Fc region receptor III-A" evidence="11">
    <location>
        <begin position="24"/>
        <end position="252"/>
    </location>
</feature>
<dbReference type="SUPFAM" id="SSF48726">
    <property type="entry name" value="Immunoglobulin"/>
    <property type="match status" value="2"/>
</dbReference>
<dbReference type="SMART" id="SM00409">
    <property type="entry name" value="IG"/>
    <property type="match status" value="2"/>
</dbReference>
<evidence type="ECO:0000256" key="9">
    <source>
        <dbReference type="ARBA" id="ARBA00040880"/>
    </source>
</evidence>
<dbReference type="OMA" id="GDNSTQW"/>
<comment type="subcellular location">
    <subcellularLocation>
        <location evidence="1">Cell membrane</location>
    </subcellularLocation>
</comment>
<dbReference type="GO" id="GO:0042119">
    <property type="term" value="P:neutrophil activation"/>
    <property type="evidence" value="ECO:0007669"/>
    <property type="project" value="Ensembl"/>
</dbReference>
<evidence type="ECO:0000256" key="10">
    <source>
        <dbReference type="SAM" id="Phobius"/>
    </source>
</evidence>
<dbReference type="GO" id="GO:0001788">
    <property type="term" value="P:antibody-dependent cellular cytotoxicity"/>
    <property type="evidence" value="ECO:0007669"/>
    <property type="project" value="TreeGrafter"/>
</dbReference>
<keyword evidence="6" id="KW-1015">Disulfide bond</keyword>
<dbReference type="RefSeq" id="XP_032948629.1">
    <property type="nucleotide sequence ID" value="XM_033092738.1"/>
</dbReference>
<keyword evidence="7" id="KW-0325">Glycoprotein</keyword>
<dbReference type="GO" id="GO:0017038">
    <property type="term" value="P:protein import"/>
    <property type="evidence" value="ECO:0007669"/>
    <property type="project" value="Ensembl"/>
</dbReference>
<keyword evidence="3" id="KW-0390">IgG-binding protein</keyword>
<evidence type="ECO:0000256" key="3">
    <source>
        <dbReference type="ARBA" id="ARBA00022652"/>
    </source>
</evidence>
<proteinExistence type="predicted"/>
<dbReference type="GO" id="GO:0002468">
    <property type="term" value="P:dendritic cell antigen processing and presentation"/>
    <property type="evidence" value="ECO:0007669"/>
    <property type="project" value="Ensembl"/>
</dbReference>
<keyword evidence="4 11" id="KW-0732">Signal</keyword>
<reference evidence="14" key="3">
    <citation type="submission" date="2018-12" db="EMBL/GenBank/DDBJ databases">
        <title>G10K-VGP greater horseshoe bat female genome, primary haplotype.</title>
        <authorList>
            <person name="Teeling E."/>
            <person name="Myers G."/>
            <person name="Vernes S."/>
            <person name="Pippel M."/>
            <person name="Winkler S."/>
            <person name="Fedrigo O."/>
            <person name="Rhie A."/>
            <person name="Koren S."/>
            <person name="Phillippy A."/>
            <person name="Lewin H."/>
            <person name="Damas J."/>
            <person name="Howe K."/>
            <person name="Mountcastle J."/>
            <person name="Jarvis E.D."/>
        </authorList>
    </citation>
    <scope>NUCLEOTIDE SEQUENCE [LARGE SCALE GENOMIC DNA]</scope>
</reference>
<accession>A0A671FAY5</accession>
<keyword evidence="5 10" id="KW-0472">Membrane</keyword>
<evidence type="ECO:0000256" key="2">
    <source>
        <dbReference type="ARBA" id="ARBA00022475"/>
    </source>
</evidence>
<keyword evidence="10" id="KW-0812">Transmembrane</keyword>
<evidence type="ECO:0000256" key="11">
    <source>
        <dbReference type="SAM" id="SignalP"/>
    </source>
</evidence>
<dbReference type="CDD" id="cd05753">
    <property type="entry name" value="Ig2_FcgammaR_like"/>
    <property type="match status" value="1"/>
</dbReference>
<dbReference type="Proteomes" id="UP000472240">
    <property type="component" value="Chromosome 22"/>
</dbReference>
<reference evidence="13" key="4">
    <citation type="submission" date="2025-08" db="UniProtKB">
        <authorList>
            <consortium name="Ensembl"/>
        </authorList>
    </citation>
    <scope>IDENTIFICATION</scope>
</reference>
<dbReference type="InterPro" id="IPR036179">
    <property type="entry name" value="Ig-like_dom_sf"/>
</dbReference>